<feature type="compositionally biased region" description="Polar residues" evidence="1">
    <location>
        <begin position="19"/>
        <end position="28"/>
    </location>
</feature>
<name>A0A816ZAM8_9BILA</name>
<feature type="region of interest" description="Disordered" evidence="1">
    <location>
        <begin position="1"/>
        <end position="29"/>
    </location>
</feature>
<dbReference type="EMBL" id="CAJOBH010002950">
    <property type="protein sequence ID" value="CAF3930877.1"/>
    <property type="molecule type" value="Genomic_DNA"/>
</dbReference>
<dbReference type="EMBL" id="CAJNOW010015879">
    <property type="protein sequence ID" value="CAF1645928.1"/>
    <property type="molecule type" value="Genomic_DNA"/>
</dbReference>
<dbReference type="Proteomes" id="UP000663855">
    <property type="component" value="Unassembled WGS sequence"/>
</dbReference>
<evidence type="ECO:0000313" key="8">
    <source>
        <dbReference type="EMBL" id="CAF4004938.1"/>
    </source>
</evidence>
<proteinExistence type="predicted"/>
<evidence type="ECO:0000313" key="5">
    <source>
        <dbReference type="EMBL" id="CAF2194824.1"/>
    </source>
</evidence>
<feature type="compositionally biased region" description="Polar residues" evidence="1">
    <location>
        <begin position="1"/>
        <end position="11"/>
    </location>
</feature>
<evidence type="ECO:0000313" key="10">
    <source>
        <dbReference type="EMBL" id="CAF5126332.1"/>
    </source>
</evidence>
<feature type="region of interest" description="Disordered" evidence="1">
    <location>
        <begin position="112"/>
        <end position="134"/>
    </location>
</feature>
<dbReference type="Proteomes" id="UP000663887">
    <property type="component" value="Unassembled WGS sequence"/>
</dbReference>
<dbReference type="Proteomes" id="UP000663856">
    <property type="component" value="Unassembled WGS sequence"/>
</dbReference>
<sequence>MAVNSSLSSTLKTKRNDTHGNSLKNSFDSGFRIQSAPPLSLRQHARSFATLPGSQTWRHSGVVHSPHFHAYLSPEKRQQPEPPRVQPWIHTYRRKYSIPTYALKNYKQAKPKPVEPVWHPPGKFEQRPPSSLSPEKIVKKSVNEPVWRPAGKTVYKPVPYFDAPNLRWSIHDLRKSLGDLSTKTLSTSRSTSVNKS</sequence>
<evidence type="ECO:0000313" key="3">
    <source>
        <dbReference type="EMBL" id="CAF1645928.1"/>
    </source>
</evidence>
<dbReference type="OrthoDB" id="9971444at2759"/>
<dbReference type="EMBL" id="CAJOBF010002709">
    <property type="protein sequence ID" value="CAF4051665.1"/>
    <property type="molecule type" value="Genomic_DNA"/>
</dbReference>
<dbReference type="EMBL" id="CAJNRE010019376">
    <property type="protein sequence ID" value="CAF2194824.1"/>
    <property type="molecule type" value="Genomic_DNA"/>
</dbReference>
<dbReference type="Proteomes" id="UP000663842">
    <property type="component" value="Unassembled WGS sequence"/>
</dbReference>
<accession>A0A816ZAM8</accession>
<dbReference type="Proteomes" id="UP000663824">
    <property type="component" value="Unassembled WGS sequence"/>
</dbReference>
<dbReference type="EMBL" id="CAJOBG010002409">
    <property type="protein sequence ID" value="CAF4004938.1"/>
    <property type="molecule type" value="Genomic_DNA"/>
</dbReference>
<reference evidence="5" key="1">
    <citation type="submission" date="2021-02" db="EMBL/GenBank/DDBJ databases">
        <authorList>
            <person name="Nowell W R."/>
        </authorList>
    </citation>
    <scope>NUCLEOTIDE SEQUENCE</scope>
</reference>
<evidence type="ECO:0000256" key="1">
    <source>
        <dbReference type="SAM" id="MobiDB-lite"/>
    </source>
</evidence>
<keyword evidence="12" id="KW-1185">Reference proteome</keyword>
<dbReference type="EMBL" id="CAJNOV010015308">
    <property type="protein sequence ID" value="CAF1570985.1"/>
    <property type="molecule type" value="Genomic_DNA"/>
</dbReference>
<dbReference type="EMBL" id="CAJNRF010017361">
    <property type="protein sequence ID" value="CAF2229065.1"/>
    <property type="molecule type" value="Genomic_DNA"/>
</dbReference>
<comment type="caution">
    <text evidence="5">The sequence shown here is derived from an EMBL/GenBank/DDBJ whole genome shotgun (WGS) entry which is preliminary data.</text>
</comment>
<protein>
    <submittedName>
        <fullName evidence="5">Uncharacterized protein</fullName>
    </submittedName>
</protein>
<dbReference type="EMBL" id="CAJNRG010002861">
    <property type="protein sequence ID" value="CAF2052093.1"/>
    <property type="molecule type" value="Genomic_DNA"/>
</dbReference>
<evidence type="ECO:0000313" key="4">
    <source>
        <dbReference type="EMBL" id="CAF2052093.1"/>
    </source>
</evidence>
<organism evidence="5 11">
    <name type="scientific">Rotaria magnacalcarata</name>
    <dbReference type="NCBI Taxonomy" id="392030"/>
    <lineage>
        <taxon>Eukaryota</taxon>
        <taxon>Metazoa</taxon>
        <taxon>Spiralia</taxon>
        <taxon>Gnathifera</taxon>
        <taxon>Rotifera</taxon>
        <taxon>Eurotatoria</taxon>
        <taxon>Bdelloidea</taxon>
        <taxon>Philodinida</taxon>
        <taxon>Philodinidae</taxon>
        <taxon>Rotaria</taxon>
    </lineage>
</organism>
<evidence type="ECO:0000313" key="11">
    <source>
        <dbReference type="Proteomes" id="UP000663824"/>
    </source>
</evidence>
<evidence type="ECO:0000313" key="6">
    <source>
        <dbReference type="EMBL" id="CAF2229065.1"/>
    </source>
</evidence>
<evidence type="ECO:0000313" key="2">
    <source>
        <dbReference type="EMBL" id="CAF1570985.1"/>
    </source>
</evidence>
<dbReference type="Proteomes" id="UP000676336">
    <property type="component" value="Unassembled WGS sequence"/>
</dbReference>
<dbReference type="AlphaFoldDB" id="A0A816ZAM8"/>
<dbReference type="Proteomes" id="UP000663866">
    <property type="component" value="Unassembled WGS sequence"/>
</dbReference>
<dbReference type="Proteomes" id="UP000681967">
    <property type="component" value="Unassembled WGS sequence"/>
</dbReference>
<evidence type="ECO:0000313" key="12">
    <source>
        <dbReference type="Proteomes" id="UP000663866"/>
    </source>
</evidence>
<evidence type="ECO:0000313" key="9">
    <source>
        <dbReference type="EMBL" id="CAF4051665.1"/>
    </source>
</evidence>
<gene>
    <name evidence="7" type="ORF">BYL167_LOCUS9999</name>
    <name evidence="2" type="ORF">CJN711_LOCUS31953</name>
    <name evidence="3" type="ORF">KQP761_LOCUS28998</name>
    <name evidence="5" type="ORF">MBJ925_LOCUS35068</name>
    <name evidence="8" type="ORF">OVN521_LOCUS15272</name>
    <name evidence="10" type="ORF">SMN809_LOCUS62760</name>
    <name evidence="9" type="ORF">UXM345_LOCUS19263</name>
    <name evidence="6" type="ORF">WKI299_LOCUS35924</name>
    <name evidence="4" type="ORF">XDN619_LOCUS8724</name>
</gene>
<dbReference type="Proteomes" id="UP000663834">
    <property type="component" value="Unassembled WGS sequence"/>
</dbReference>
<dbReference type="EMBL" id="CAJOBI010263869">
    <property type="protein sequence ID" value="CAF5126332.1"/>
    <property type="molecule type" value="Genomic_DNA"/>
</dbReference>
<evidence type="ECO:0000313" key="7">
    <source>
        <dbReference type="EMBL" id="CAF3930877.1"/>
    </source>
</evidence>